<feature type="region of interest" description="Disordered" evidence="12">
    <location>
        <begin position="222"/>
        <end position="272"/>
    </location>
</feature>
<comment type="caution">
    <text evidence="14">The sequence shown here is derived from an EMBL/GenBank/DDBJ whole genome shotgun (WGS) entry which is preliminary data.</text>
</comment>
<feature type="region of interest" description="Disordered" evidence="12">
    <location>
        <begin position="590"/>
        <end position="678"/>
    </location>
</feature>
<keyword evidence="9 11" id="KW-0175">Coiled coil</keyword>
<dbReference type="Pfam" id="PF20867">
    <property type="entry name" value="UVSSA_N"/>
    <property type="match status" value="1"/>
</dbReference>
<evidence type="ECO:0000256" key="3">
    <source>
        <dbReference type="ARBA" id="ARBA00022111"/>
    </source>
</evidence>
<dbReference type="AlphaFoldDB" id="A0AAW1ZRB2"/>
<evidence type="ECO:0000256" key="6">
    <source>
        <dbReference type="ARBA" id="ARBA00022763"/>
    </source>
</evidence>
<accession>A0AAW1ZRB2</accession>
<feature type="region of interest" description="Disordered" evidence="12">
    <location>
        <begin position="692"/>
        <end position="712"/>
    </location>
</feature>
<feature type="compositionally biased region" description="Polar residues" evidence="12">
    <location>
        <begin position="663"/>
        <end position="672"/>
    </location>
</feature>
<dbReference type="Proteomes" id="UP001479290">
    <property type="component" value="Unassembled WGS sequence"/>
</dbReference>
<keyword evidence="15" id="KW-1185">Reference proteome</keyword>
<evidence type="ECO:0000259" key="13">
    <source>
        <dbReference type="Pfam" id="PF09740"/>
    </source>
</evidence>
<evidence type="ECO:0000256" key="4">
    <source>
        <dbReference type="ARBA" id="ARBA00022454"/>
    </source>
</evidence>
<protein>
    <recommendedName>
        <fullName evidence="3">UV-stimulated scaffold protein A</fullName>
    </recommendedName>
</protein>
<keyword evidence="5" id="KW-0479">Metal-binding</keyword>
<dbReference type="GO" id="GO:0008270">
    <property type="term" value="F:zinc ion binding"/>
    <property type="evidence" value="ECO:0007669"/>
    <property type="project" value="UniProtKB-KW"/>
</dbReference>
<dbReference type="InterPro" id="IPR049431">
    <property type="entry name" value="UVSSA_C"/>
</dbReference>
<dbReference type="GO" id="GO:0000993">
    <property type="term" value="F:RNA polymerase II complex binding"/>
    <property type="evidence" value="ECO:0007669"/>
    <property type="project" value="TreeGrafter"/>
</dbReference>
<evidence type="ECO:0000256" key="10">
    <source>
        <dbReference type="ARBA" id="ARBA00023204"/>
    </source>
</evidence>
<organism evidence="14 15">
    <name type="scientific">Culter alburnus</name>
    <name type="common">Topmouth culter</name>
    <dbReference type="NCBI Taxonomy" id="194366"/>
    <lineage>
        <taxon>Eukaryota</taxon>
        <taxon>Metazoa</taxon>
        <taxon>Chordata</taxon>
        <taxon>Craniata</taxon>
        <taxon>Vertebrata</taxon>
        <taxon>Euteleostomi</taxon>
        <taxon>Actinopterygii</taxon>
        <taxon>Neopterygii</taxon>
        <taxon>Teleostei</taxon>
        <taxon>Ostariophysi</taxon>
        <taxon>Cypriniformes</taxon>
        <taxon>Xenocyprididae</taxon>
        <taxon>Xenocypridinae</taxon>
        <taxon>Culter</taxon>
    </lineage>
</organism>
<feature type="region of interest" description="Disordered" evidence="12">
    <location>
        <begin position="414"/>
        <end position="435"/>
    </location>
</feature>
<dbReference type="InterPro" id="IPR049408">
    <property type="entry name" value="UVSSA_N_a-solenoid_rpt"/>
</dbReference>
<reference evidence="14 15" key="1">
    <citation type="submission" date="2024-05" db="EMBL/GenBank/DDBJ databases">
        <title>A high-quality chromosomal-level genome assembly of Topmouth culter (Culter alburnus).</title>
        <authorList>
            <person name="Zhao H."/>
        </authorList>
    </citation>
    <scope>NUCLEOTIDE SEQUENCE [LARGE SCALE GENOMIC DNA]</scope>
    <source>
        <strain evidence="14">CATC2023</strain>
        <tissue evidence="14">Muscle</tissue>
    </source>
</reference>
<dbReference type="EMBL" id="JAWDJR010000014">
    <property type="protein sequence ID" value="KAK9962894.1"/>
    <property type="molecule type" value="Genomic_DNA"/>
</dbReference>
<keyword evidence="8" id="KW-0862">Zinc</keyword>
<dbReference type="PANTHER" id="PTHR28670:SF1">
    <property type="entry name" value="UV-STIMULATED SCAFFOLD PROTEIN A"/>
    <property type="match status" value="1"/>
</dbReference>
<comment type="subcellular location">
    <subcellularLocation>
        <location evidence="1">Chromosome</location>
    </subcellularLocation>
</comment>
<keyword evidence="7" id="KW-0863">Zinc-finger</keyword>
<evidence type="ECO:0000256" key="12">
    <source>
        <dbReference type="SAM" id="MobiDB-lite"/>
    </source>
</evidence>
<keyword evidence="6" id="KW-0227">DNA damage</keyword>
<dbReference type="Pfam" id="PF09740">
    <property type="entry name" value="DUF2043"/>
    <property type="match status" value="1"/>
</dbReference>
<feature type="compositionally biased region" description="Acidic residues" evidence="12">
    <location>
        <begin position="255"/>
        <end position="272"/>
    </location>
</feature>
<gene>
    <name evidence="14" type="ORF">ABG768_006133</name>
</gene>
<evidence type="ECO:0000313" key="15">
    <source>
        <dbReference type="Proteomes" id="UP001479290"/>
    </source>
</evidence>
<feature type="compositionally biased region" description="Basic residues" evidence="12">
    <location>
        <begin position="644"/>
        <end position="658"/>
    </location>
</feature>
<evidence type="ECO:0000256" key="11">
    <source>
        <dbReference type="SAM" id="Coils"/>
    </source>
</evidence>
<feature type="compositionally biased region" description="Basic and acidic residues" evidence="12">
    <location>
        <begin position="602"/>
        <end position="630"/>
    </location>
</feature>
<dbReference type="GO" id="GO:0009411">
    <property type="term" value="P:response to UV"/>
    <property type="evidence" value="ECO:0007669"/>
    <property type="project" value="InterPro"/>
</dbReference>
<dbReference type="GO" id="GO:0006283">
    <property type="term" value="P:transcription-coupled nucleotide-excision repair"/>
    <property type="evidence" value="ECO:0007669"/>
    <property type="project" value="TreeGrafter"/>
</dbReference>
<evidence type="ECO:0000256" key="7">
    <source>
        <dbReference type="ARBA" id="ARBA00022771"/>
    </source>
</evidence>
<evidence type="ECO:0000256" key="9">
    <source>
        <dbReference type="ARBA" id="ARBA00023054"/>
    </source>
</evidence>
<evidence type="ECO:0000256" key="8">
    <source>
        <dbReference type="ARBA" id="ARBA00022833"/>
    </source>
</evidence>
<evidence type="ECO:0000256" key="5">
    <source>
        <dbReference type="ARBA" id="ARBA00022723"/>
    </source>
</evidence>
<evidence type="ECO:0000256" key="1">
    <source>
        <dbReference type="ARBA" id="ARBA00004286"/>
    </source>
</evidence>
<keyword evidence="4" id="KW-0158">Chromosome</keyword>
<sequence length="712" mass="82331">MDQTMRDKLSQLVEELTTSGEPQLNQDKMKEVKKICKVSNDYIDHFYHLIMTQLNQEHAEIRLSAFQMVGEIFSRSHHFRGLLITNFQEFLELTVETDAEQPLPPPKEVARKLRTLAIQTVQSWHAMYGEAYKKLSLGYHFLKQIKKVDFQDVEARTLAERKRHEEKQKRLERIYKEKLEKAKQEMEEMTSGIEETLTEMNNCIKLLATDDLNLFNEEAAVSDTGAEDKSDQPCCSKDLRNEQNGKMTKKKNDEGQTDESSDESDTEQVPEEDAFLRSTGLMSYKYQLELDVCTDLQVRETEENEALVNTVRDLHRLVTTRHLPQVQSWIQVFTKVGVEEELMRRATELKKSLEHALRKHEDLHIDYKNRERRVMRAPEDGEDDDEDDFVDVPEKEGYEPHIPEHLWEEYGLNETPSTSTSEVKAKPPKPVVKRPVPLVSSSLSRLKRKMSDEEQDPTCAAATLRVLRQRLDAAPSTSVSEPSVSSSGQEKASVKAPVVPFGVDLYYWGEEQPTAGKIIKSTSQHQFWVPHEVEEEVENKELSAEMKSRYITFAGKFKPVEHKCKAPMPDGSLCERQDRVKCPFHGRIIPRDELGRPVNPEDALRLEKEKRKREEEQPDWRDPELMREIEAATGEDLGSSKTYGKGKKGGKGKSRKKYPNLTDLKQNANTSRSRLEKKVFNKSSMRRVTEVMNKMDKRKHEKFANQFNYALN</sequence>
<dbReference type="InterPro" id="IPR018610">
    <property type="entry name" value="UVSSA"/>
</dbReference>
<dbReference type="GO" id="GO:0005694">
    <property type="term" value="C:chromosome"/>
    <property type="evidence" value="ECO:0007669"/>
    <property type="project" value="UniProtKB-SubCell"/>
</dbReference>
<evidence type="ECO:0000256" key="2">
    <source>
        <dbReference type="ARBA" id="ARBA00009240"/>
    </source>
</evidence>
<feature type="domain" description="UV-stimulated scaffold protein A C-terminal" evidence="13">
    <location>
        <begin position="495"/>
        <end position="599"/>
    </location>
</feature>
<dbReference type="PANTHER" id="PTHR28670">
    <property type="entry name" value="UV-STIMULATED SCAFFOLD PROTEIN A"/>
    <property type="match status" value="1"/>
</dbReference>
<feature type="coiled-coil region" evidence="11">
    <location>
        <begin position="161"/>
        <end position="199"/>
    </location>
</feature>
<proteinExistence type="inferred from homology"/>
<comment type="similarity">
    <text evidence="2">Belongs to the UVSSA family.</text>
</comment>
<evidence type="ECO:0000313" key="14">
    <source>
        <dbReference type="EMBL" id="KAK9962894.1"/>
    </source>
</evidence>
<keyword evidence="10" id="KW-0234">DNA repair</keyword>
<feature type="coiled-coil region" evidence="11">
    <location>
        <begin position="339"/>
        <end position="370"/>
    </location>
</feature>
<name>A0AAW1ZRB2_CULAL</name>
<feature type="compositionally biased region" description="Basic and acidic residues" evidence="12">
    <location>
        <begin position="226"/>
        <end position="243"/>
    </location>
</feature>